<dbReference type="SUPFAM" id="SSF109854">
    <property type="entry name" value="DinB/YfiT-like putative metalloenzymes"/>
    <property type="match status" value="1"/>
</dbReference>
<organism evidence="2 3">
    <name type="scientific">Sinomonas humi</name>
    <dbReference type="NCBI Taxonomy" id="1338436"/>
    <lineage>
        <taxon>Bacteria</taxon>
        <taxon>Bacillati</taxon>
        <taxon>Actinomycetota</taxon>
        <taxon>Actinomycetes</taxon>
        <taxon>Micrococcales</taxon>
        <taxon>Micrococcaceae</taxon>
        <taxon>Sinomonas</taxon>
    </lineage>
</organism>
<accession>A0A0B2AMG0</accession>
<dbReference type="OrthoDB" id="3376896at2"/>
<dbReference type="STRING" id="1338436.LK10_09880"/>
<protein>
    <submittedName>
        <fullName evidence="2">Methyltransferase type 12</fullName>
    </submittedName>
</protein>
<dbReference type="GO" id="GO:0032259">
    <property type="term" value="P:methylation"/>
    <property type="evidence" value="ECO:0007669"/>
    <property type="project" value="UniProtKB-KW"/>
</dbReference>
<dbReference type="Pfam" id="PF12867">
    <property type="entry name" value="DinB_2"/>
    <property type="match status" value="1"/>
</dbReference>
<feature type="domain" description="DinB-like" evidence="1">
    <location>
        <begin position="50"/>
        <end position="168"/>
    </location>
</feature>
<dbReference type="GO" id="GO:0008168">
    <property type="term" value="F:methyltransferase activity"/>
    <property type="evidence" value="ECO:0007669"/>
    <property type="project" value="UniProtKB-KW"/>
</dbReference>
<gene>
    <name evidence="2" type="ORF">LK10_09880</name>
</gene>
<evidence type="ECO:0000313" key="2">
    <source>
        <dbReference type="EMBL" id="KHL03086.1"/>
    </source>
</evidence>
<keyword evidence="3" id="KW-1185">Reference proteome</keyword>
<dbReference type="AlphaFoldDB" id="A0A0B2AMG0"/>
<dbReference type="RefSeq" id="WP_043122984.1">
    <property type="nucleotide sequence ID" value="NZ_JTDL01000104.1"/>
</dbReference>
<dbReference type="EMBL" id="JTDL01000104">
    <property type="protein sequence ID" value="KHL03086.1"/>
    <property type="molecule type" value="Genomic_DNA"/>
</dbReference>
<sequence length="172" mass="19514">MAIIPDTKDWTWVLDRVCPECGFDADSLTPQDVARRLDTALPRWDAVLGRDDVLERPDAATWSPLEYAYHVRDVFEVFRGRLALILAEDGARFDDWDQDAAAVEKAYADADPAVVREELAAQGARTRDAFAKVPEDAYERRGLRSNGSEFTVLTLARYFLHDVEHHLHDVRG</sequence>
<name>A0A0B2AMG0_9MICC</name>
<dbReference type="Gene3D" id="1.20.120.450">
    <property type="entry name" value="dinb family like domain"/>
    <property type="match status" value="1"/>
</dbReference>
<dbReference type="InterPro" id="IPR034660">
    <property type="entry name" value="DinB/YfiT-like"/>
</dbReference>
<dbReference type="InterPro" id="IPR024775">
    <property type="entry name" value="DinB-like"/>
</dbReference>
<evidence type="ECO:0000259" key="1">
    <source>
        <dbReference type="Pfam" id="PF12867"/>
    </source>
</evidence>
<proteinExistence type="predicted"/>
<keyword evidence="2" id="KW-0808">Transferase</keyword>
<dbReference type="Proteomes" id="UP000030982">
    <property type="component" value="Unassembled WGS sequence"/>
</dbReference>
<evidence type="ECO:0000313" key="3">
    <source>
        <dbReference type="Proteomes" id="UP000030982"/>
    </source>
</evidence>
<reference evidence="2 3" key="1">
    <citation type="submission" date="2014-09" db="EMBL/GenBank/DDBJ databases">
        <title>Genome sequence of Sinomonas sp. MUSC 117.</title>
        <authorList>
            <person name="Lee L.-H."/>
        </authorList>
    </citation>
    <scope>NUCLEOTIDE SEQUENCE [LARGE SCALE GENOMIC DNA]</scope>
    <source>
        <strain evidence="2 3">MUSC 117</strain>
    </source>
</reference>
<keyword evidence="2" id="KW-0489">Methyltransferase</keyword>
<comment type="caution">
    <text evidence="2">The sequence shown here is derived from an EMBL/GenBank/DDBJ whole genome shotgun (WGS) entry which is preliminary data.</text>
</comment>